<dbReference type="Proteomes" id="UP000410492">
    <property type="component" value="Unassembled WGS sequence"/>
</dbReference>
<reference evidence="1 2" key="1">
    <citation type="submission" date="2019-01" db="EMBL/GenBank/DDBJ databases">
        <authorList>
            <person name="Sayadi A."/>
        </authorList>
    </citation>
    <scope>NUCLEOTIDE SEQUENCE [LARGE SCALE GENOMIC DNA]</scope>
</reference>
<feature type="non-terminal residue" evidence="1">
    <location>
        <position position="1"/>
    </location>
</feature>
<evidence type="ECO:0000313" key="1">
    <source>
        <dbReference type="EMBL" id="VEN48281.1"/>
    </source>
</evidence>
<organism evidence="1 2">
    <name type="scientific">Callosobruchus maculatus</name>
    <name type="common">Southern cowpea weevil</name>
    <name type="synonym">Pulse bruchid</name>
    <dbReference type="NCBI Taxonomy" id="64391"/>
    <lineage>
        <taxon>Eukaryota</taxon>
        <taxon>Metazoa</taxon>
        <taxon>Ecdysozoa</taxon>
        <taxon>Arthropoda</taxon>
        <taxon>Hexapoda</taxon>
        <taxon>Insecta</taxon>
        <taxon>Pterygota</taxon>
        <taxon>Neoptera</taxon>
        <taxon>Endopterygota</taxon>
        <taxon>Coleoptera</taxon>
        <taxon>Polyphaga</taxon>
        <taxon>Cucujiformia</taxon>
        <taxon>Chrysomeloidea</taxon>
        <taxon>Chrysomelidae</taxon>
        <taxon>Bruchinae</taxon>
        <taxon>Bruchini</taxon>
        <taxon>Callosobruchus</taxon>
    </lineage>
</organism>
<gene>
    <name evidence="1" type="ORF">CALMAC_LOCUS9786</name>
</gene>
<evidence type="ECO:0000313" key="2">
    <source>
        <dbReference type="Proteomes" id="UP000410492"/>
    </source>
</evidence>
<name>A0A653CK32_CALMS</name>
<protein>
    <submittedName>
        <fullName evidence="1">Uncharacterized protein</fullName>
    </submittedName>
</protein>
<keyword evidence="2" id="KW-1185">Reference proteome</keyword>
<proteinExistence type="predicted"/>
<sequence length="8" mass="933">KSPQFITI</sequence>
<accession>A0A653CK32</accession>
<dbReference type="EMBL" id="CAACVG010008058">
    <property type="protein sequence ID" value="VEN48281.1"/>
    <property type="molecule type" value="Genomic_DNA"/>
</dbReference>